<name>A0A1M6KB93_9FIRM</name>
<accession>A0A1M6KB93</accession>
<gene>
    <name evidence="1" type="ORF">SAMN02745136_00388</name>
</gene>
<organism evidence="1 2">
    <name type="scientific">Anaerocolumna jejuensis DSM 15929</name>
    <dbReference type="NCBI Taxonomy" id="1121322"/>
    <lineage>
        <taxon>Bacteria</taxon>
        <taxon>Bacillati</taxon>
        <taxon>Bacillota</taxon>
        <taxon>Clostridia</taxon>
        <taxon>Lachnospirales</taxon>
        <taxon>Lachnospiraceae</taxon>
        <taxon>Anaerocolumna</taxon>
    </lineage>
</organism>
<dbReference type="RefSeq" id="WP_073272387.1">
    <property type="nucleotide sequence ID" value="NZ_FRAC01000006.1"/>
</dbReference>
<dbReference type="AlphaFoldDB" id="A0A1M6KB93"/>
<evidence type="ECO:0000313" key="1">
    <source>
        <dbReference type="EMBL" id="SHJ56167.1"/>
    </source>
</evidence>
<dbReference type="Proteomes" id="UP000184386">
    <property type="component" value="Unassembled WGS sequence"/>
</dbReference>
<dbReference type="OrthoDB" id="9997830at2"/>
<dbReference type="EMBL" id="FRAC01000006">
    <property type="protein sequence ID" value="SHJ56167.1"/>
    <property type="molecule type" value="Genomic_DNA"/>
</dbReference>
<protein>
    <submittedName>
        <fullName evidence="1">Uncharacterized protein</fullName>
    </submittedName>
</protein>
<proteinExistence type="predicted"/>
<keyword evidence="2" id="KW-1185">Reference proteome</keyword>
<dbReference type="STRING" id="1121322.SAMN02745136_00388"/>
<sequence length="104" mass="11390">MRKKMQFSTNAGNLTIQATTANSIGFSYSYYYGSGTTELANTEGVISFTATKKHASDTICSAFGEYDDVHSSIGDFSVSYPWGISVGTSVSRDRYTIQDKLDIR</sequence>
<evidence type="ECO:0000313" key="2">
    <source>
        <dbReference type="Proteomes" id="UP000184386"/>
    </source>
</evidence>
<reference evidence="1 2" key="1">
    <citation type="submission" date="2016-11" db="EMBL/GenBank/DDBJ databases">
        <authorList>
            <person name="Jaros S."/>
            <person name="Januszkiewicz K."/>
            <person name="Wedrychowicz H."/>
        </authorList>
    </citation>
    <scope>NUCLEOTIDE SEQUENCE [LARGE SCALE GENOMIC DNA]</scope>
    <source>
        <strain evidence="1 2">DSM 15929</strain>
    </source>
</reference>